<feature type="transmembrane region" description="Helical" evidence="8">
    <location>
        <begin position="318"/>
        <end position="340"/>
    </location>
</feature>
<keyword evidence="6 8" id="KW-0472">Membrane</keyword>
<feature type="transmembrane region" description="Helical" evidence="8">
    <location>
        <begin position="293"/>
        <end position="312"/>
    </location>
</feature>
<dbReference type="InterPro" id="IPR003416">
    <property type="entry name" value="MgtC/SapB/SrpB/YhiD_fam"/>
</dbReference>
<name>A0ABX6C555_9CHLR</name>
<keyword evidence="3" id="KW-1003">Cell membrane</keyword>
<keyword evidence="11" id="KW-1185">Reference proteome</keyword>
<keyword evidence="5 8" id="KW-1133">Transmembrane helix</keyword>
<dbReference type="PANTHER" id="PTHR33778">
    <property type="entry name" value="PROTEIN MGTC"/>
    <property type="match status" value="1"/>
</dbReference>
<evidence type="ECO:0000256" key="6">
    <source>
        <dbReference type="ARBA" id="ARBA00023136"/>
    </source>
</evidence>
<reference evidence="10 11" key="1">
    <citation type="submission" date="2019-08" db="EMBL/GenBank/DDBJ databases">
        <authorList>
            <person name="Toschakov S.V."/>
        </authorList>
    </citation>
    <scope>NUCLEOTIDE SEQUENCE [LARGE SCALE GENOMIC DNA]</scope>
    <source>
        <strain evidence="10 11">3753O</strain>
    </source>
</reference>
<proteinExistence type="inferred from homology"/>
<evidence type="ECO:0000256" key="1">
    <source>
        <dbReference type="ARBA" id="ARBA00004651"/>
    </source>
</evidence>
<evidence type="ECO:0000313" key="11">
    <source>
        <dbReference type="Proteomes" id="UP000326331"/>
    </source>
</evidence>
<feature type="transmembrane region" description="Helical" evidence="8">
    <location>
        <begin position="269"/>
        <end position="286"/>
    </location>
</feature>
<feature type="region of interest" description="Disordered" evidence="7">
    <location>
        <begin position="1"/>
        <end position="38"/>
    </location>
</feature>
<dbReference type="InterPro" id="IPR049177">
    <property type="entry name" value="MgtC_SapB_SrpB_YhiD_N"/>
</dbReference>
<evidence type="ECO:0000259" key="9">
    <source>
        <dbReference type="Pfam" id="PF02308"/>
    </source>
</evidence>
<evidence type="ECO:0000256" key="2">
    <source>
        <dbReference type="ARBA" id="ARBA00009298"/>
    </source>
</evidence>
<evidence type="ECO:0000256" key="8">
    <source>
        <dbReference type="SAM" id="Phobius"/>
    </source>
</evidence>
<organism evidence="10 11">
    <name type="scientific">Tepidiforma bonchosmolovskayae</name>
    <dbReference type="NCBI Taxonomy" id="2601677"/>
    <lineage>
        <taxon>Bacteria</taxon>
        <taxon>Bacillati</taxon>
        <taxon>Chloroflexota</taxon>
        <taxon>Tepidiformia</taxon>
        <taxon>Tepidiformales</taxon>
        <taxon>Tepidiformaceae</taxon>
        <taxon>Tepidiforma</taxon>
    </lineage>
</organism>
<dbReference type="PANTHER" id="PTHR33778:SF1">
    <property type="entry name" value="MAGNESIUM TRANSPORTER YHID-RELATED"/>
    <property type="match status" value="1"/>
</dbReference>
<dbReference type="EMBL" id="CP042829">
    <property type="protein sequence ID" value="QFG04392.1"/>
    <property type="molecule type" value="Genomic_DNA"/>
</dbReference>
<comment type="subcellular location">
    <subcellularLocation>
        <location evidence="1">Cell membrane</location>
        <topology evidence="1">Multi-pass membrane protein</topology>
    </subcellularLocation>
</comment>
<feature type="region of interest" description="Disordered" evidence="7">
    <location>
        <begin position="152"/>
        <end position="174"/>
    </location>
</feature>
<comment type="similarity">
    <text evidence="2">Belongs to the MgtC/SapB family.</text>
</comment>
<keyword evidence="4 8" id="KW-0812">Transmembrane</keyword>
<feature type="region of interest" description="Disordered" evidence="7">
    <location>
        <begin position="96"/>
        <end position="129"/>
    </location>
</feature>
<evidence type="ECO:0000256" key="5">
    <source>
        <dbReference type="ARBA" id="ARBA00022989"/>
    </source>
</evidence>
<feature type="domain" description="MgtC/SapB/SrpB/YhiD N-terminal" evidence="9">
    <location>
        <begin position="222"/>
        <end position="333"/>
    </location>
</feature>
<protein>
    <submittedName>
        <fullName evidence="10">MgtC/SapB family protein</fullName>
    </submittedName>
</protein>
<reference evidence="10 11" key="2">
    <citation type="submission" date="2019-10" db="EMBL/GenBank/DDBJ databases">
        <title>Thermopilla bonchosmolovskayae gen. nov., sp. nov., a moderately thermophilic Chloroflexi bacterium from a Chukotka hot spring (Arctic, Russia), representing a novel classis Thermopillaia, which include previously uncultivated lineage OLB14.</title>
        <authorList>
            <person name="Kochetkova T.V."/>
            <person name="Zayulina K.S."/>
            <person name="Zhigarkov V.S."/>
            <person name="Minaev N.V."/>
            <person name="Novikov A."/>
            <person name="Toshchakov S.V."/>
            <person name="Elcheninov A.G."/>
            <person name="Kublanov I.V."/>
        </authorList>
    </citation>
    <scope>NUCLEOTIDE SEQUENCE [LARGE SCALE GENOMIC DNA]</scope>
    <source>
        <strain evidence="10 11">3753O</strain>
    </source>
</reference>
<evidence type="ECO:0000256" key="4">
    <source>
        <dbReference type="ARBA" id="ARBA00022692"/>
    </source>
</evidence>
<sequence>MDCGRGVGHPPRRLWYPQRHDQPAPPRPHSRAKGWPRAASIRRERARFAWGAGDVRLPRTRPCRLGRDRERLERHNICCHHGERGRWGAGRIRERPAGAVRPRRSAGCNCPREPHAPHRRGPLPAAAPARGRGCAGGGARCRAAGRGRVHPPRPCALGRARARRKTAPRGSRAAVWAPAREPVRLVSHLPHLFAGTEFRDTARRALPGVSTDDQLTLFGRVALALILGALVGLEREFRGHEAGIRTNSLVCGASALFGSISLQLGDDRIAAAVVQGIGFIGAGIVFQRGRTVHGVTTAATIWMMAAIGLAIASRLYLLAALVAVTVILLLELAPVSDWVLAHSRRRGFIHGTGRYRPADSSHDAGDGPPVS</sequence>
<evidence type="ECO:0000256" key="7">
    <source>
        <dbReference type="SAM" id="MobiDB-lite"/>
    </source>
</evidence>
<dbReference type="Proteomes" id="UP000326331">
    <property type="component" value="Chromosome"/>
</dbReference>
<evidence type="ECO:0000256" key="3">
    <source>
        <dbReference type="ARBA" id="ARBA00022475"/>
    </source>
</evidence>
<gene>
    <name evidence="10" type="ORF">Tbon_12995</name>
</gene>
<accession>A0ABX6C555</accession>
<dbReference type="PRINTS" id="PR01837">
    <property type="entry name" value="MGTCSAPBPROT"/>
</dbReference>
<dbReference type="Pfam" id="PF02308">
    <property type="entry name" value="MgtC"/>
    <property type="match status" value="1"/>
</dbReference>
<evidence type="ECO:0000313" key="10">
    <source>
        <dbReference type="EMBL" id="QFG04392.1"/>
    </source>
</evidence>